<dbReference type="PANTHER" id="PTHR41523:SF8">
    <property type="entry name" value="ETHYLENE RESPONSE SENSOR PROTEIN"/>
    <property type="match status" value="1"/>
</dbReference>
<dbReference type="Gene3D" id="3.30.565.10">
    <property type="entry name" value="Histidine kinase-like ATPase, C-terminal domain"/>
    <property type="match status" value="1"/>
</dbReference>
<evidence type="ECO:0000259" key="17">
    <source>
        <dbReference type="PROSITE" id="PS50113"/>
    </source>
</evidence>
<evidence type="ECO:0000256" key="13">
    <source>
        <dbReference type="ARBA" id="ARBA00023026"/>
    </source>
</evidence>
<keyword evidence="11" id="KW-0418">Kinase</keyword>
<dbReference type="EC" id="2.7.13.3" evidence="3"/>
<feature type="domain" description="HAMP" evidence="18">
    <location>
        <begin position="305"/>
        <end position="356"/>
    </location>
</feature>
<evidence type="ECO:0000256" key="1">
    <source>
        <dbReference type="ARBA" id="ARBA00000085"/>
    </source>
</evidence>
<keyword evidence="20" id="KW-1185">Reference proteome</keyword>
<dbReference type="AlphaFoldDB" id="A0A7X3MQ65"/>
<evidence type="ECO:0000256" key="7">
    <source>
        <dbReference type="ARBA" id="ARBA00022643"/>
    </source>
</evidence>
<comment type="subcellular location">
    <subcellularLocation>
        <location evidence="2">Membrane</location>
    </subcellularLocation>
</comment>
<dbReference type="Pfam" id="PF08447">
    <property type="entry name" value="PAS_3"/>
    <property type="match status" value="1"/>
</dbReference>
<evidence type="ECO:0000256" key="5">
    <source>
        <dbReference type="ARBA" id="ARBA00022553"/>
    </source>
</evidence>
<accession>A0A7X3MQ65</accession>
<dbReference type="SUPFAM" id="SSF55785">
    <property type="entry name" value="PYP-like sensor domain (PAS domain)"/>
    <property type="match status" value="1"/>
</dbReference>
<organism evidence="19 20">
    <name type="scientific">Microvirga makkahensis</name>
    <dbReference type="NCBI Taxonomy" id="1128670"/>
    <lineage>
        <taxon>Bacteria</taxon>
        <taxon>Pseudomonadati</taxon>
        <taxon>Pseudomonadota</taxon>
        <taxon>Alphaproteobacteria</taxon>
        <taxon>Hyphomicrobiales</taxon>
        <taxon>Methylobacteriaceae</taxon>
        <taxon>Microvirga</taxon>
    </lineage>
</organism>
<keyword evidence="10" id="KW-0547">Nucleotide-binding</keyword>
<dbReference type="Proteomes" id="UP000436483">
    <property type="component" value="Unassembled WGS sequence"/>
</dbReference>
<keyword evidence="15" id="KW-1133">Transmembrane helix</keyword>
<keyword evidence="15" id="KW-0472">Membrane</keyword>
<dbReference type="CDD" id="cd18774">
    <property type="entry name" value="PDC2_HK_sensor"/>
    <property type="match status" value="1"/>
</dbReference>
<dbReference type="InterPro" id="IPR000014">
    <property type="entry name" value="PAS"/>
</dbReference>
<dbReference type="InterPro" id="IPR035965">
    <property type="entry name" value="PAS-like_dom_sf"/>
</dbReference>
<dbReference type="GO" id="GO:0005524">
    <property type="term" value="F:ATP binding"/>
    <property type="evidence" value="ECO:0007669"/>
    <property type="project" value="UniProtKB-KW"/>
</dbReference>
<feature type="domain" description="PAC" evidence="17">
    <location>
        <begin position="442"/>
        <end position="493"/>
    </location>
</feature>
<evidence type="ECO:0000313" key="19">
    <source>
        <dbReference type="EMBL" id="MXQ11159.1"/>
    </source>
</evidence>
<dbReference type="GO" id="GO:0004673">
    <property type="term" value="F:protein histidine kinase activity"/>
    <property type="evidence" value="ECO:0007669"/>
    <property type="project" value="UniProtKB-EC"/>
</dbReference>
<keyword evidence="7" id="KW-0288">FMN</keyword>
<feature type="domain" description="PAS" evidence="16">
    <location>
        <begin position="368"/>
        <end position="439"/>
    </location>
</feature>
<evidence type="ECO:0000256" key="3">
    <source>
        <dbReference type="ARBA" id="ARBA00012438"/>
    </source>
</evidence>
<dbReference type="PROSITE" id="PS50112">
    <property type="entry name" value="PAS"/>
    <property type="match status" value="1"/>
</dbReference>
<protein>
    <recommendedName>
        <fullName evidence="4">Blue-light-activated histidine kinase</fullName>
        <ecNumber evidence="3">2.7.13.3</ecNumber>
    </recommendedName>
</protein>
<dbReference type="CDD" id="cd18773">
    <property type="entry name" value="PDC1_HK_sensor"/>
    <property type="match status" value="1"/>
</dbReference>
<evidence type="ECO:0000259" key="16">
    <source>
        <dbReference type="PROSITE" id="PS50112"/>
    </source>
</evidence>
<sequence>MPPRPDPVLWSRTSLRQVLWALVFALTLPAVLIAGAGFYSGYRAEREATDLRLQETARALSLSIDRAIEKSEMALRVLALSPHIANGDFAAFHKQTLEAGLAGPSSIALIEPSGKVLLNTRVPYGSPLPDGRREGAVLKVQETRRVQLSDLQTDPINGQVLITMDMPVVIGDRVAYILSAAIDPAGFQRLISDQRIAPGWNAAVLDRSGRIVARSRSPERFIGELANPVIRDAAATFSEGNVRSETLDGVPARAYFSKSPTYNWTFVVSVPSAELTASFQRSMFWLLILAGCILMGVALAAMLSRLIAKPVDQLVAAAQALGTGREVDGTTTHVLEFDTIQKALADAATDIREQERHREEALARIAESEARLRLALNAGHLGSWEFTPSTGAFVASPQCRANFGRGPDEPLSYNDVLAAIHPDDRARQTEAVAQALKNRSDLHVEYRVIWPDHSERWIRISGRARIGPDGGLSLVGVSQDITEQRLADERRGLLLHELNHRVKNTLATVQSIAAMTRRAAEQGDEGAWDAFLGRVQGLAKTHDLLTDTQWQGAMLEDVLKNELEPYQDAMRQRIRLRGPKINLQPSAVLALGLAIHELATNATKYGSLTAPEGRVSVLWAVTSSLNAPMLILEWVESGGPPVQQPKRQGFGTRLIQRGLAQQLGGEIKLDFQPEGIRCVVTFPIKNVMVEAEEMSENVERYAS</sequence>
<evidence type="ECO:0000256" key="10">
    <source>
        <dbReference type="ARBA" id="ARBA00022741"/>
    </source>
</evidence>
<dbReference type="PROSITE" id="PS50885">
    <property type="entry name" value="HAMP"/>
    <property type="match status" value="1"/>
</dbReference>
<dbReference type="Pfam" id="PF07536">
    <property type="entry name" value="HWE_HK"/>
    <property type="match status" value="1"/>
</dbReference>
<comment type="catalytic activity">
    <reaction evidence="1">
        <text>ATP + protein L-histidine = ADP + protein N-phospho-L-histidine.</text>
        <dbReference type="EC" id="2.7.13.3"/>
    </reaction>
</comment>
<keyword evidence="9" id="KW-0677">Repeat</keyword>
<evidence type="ECO:0000256" key="12">
    <source>
        <dbReference type="ARBA" id="ARBA00022840"/>
    </source>
</evidence>
<dbReference type="InterPro" id="IPR036890">
    <property type="entry name" value="HATPase_C_sf"/>
</dbReference>
<dbReference type="Gene3D" id="3.30.450.20">
    <property type="entry name" value="PAS domain"/>
    <property type="match status" value="2"/>
</dbReference>
<keyword evidence="6" id="KW-0285">Flavoprotein</keyword>
<dbReference type="OrthoDB" id="341208at2"/>
<keyword evidence="12" id="KW-0067">ATP-binding</keyword>
<evidence type="ECO:0000256" key="9">
    <source>
        <dbReference type="ARBA" id="ARBA00022737"/>
    </source>
</evidence>
<keyword evidence="8" id="KW-0808">Transferase</keyword>
<comment type="caution">
    <text evidence="19">The sequence shown here is derived from an EMBL/GenBank/DDBJ whole genome shotgun (WGS) entry which is preliminary data.</text>
</comment>
<reference evidence="19 20" key="1">
    <citation type="submission" date="2019-12" db="EMBL/GenBank/DDBJ databases">
        <authorList>
            <person name="Yuan C.-G."/>
        </authorList>
    </citation>
    <scope>NUCLEOTIDE SEQUENCE [LARGE SCALE GENOMIC DNA]</scope>
    <source>
        <strain evidence="19 20">KCTC 23863</strain>
    </source>
</reference>
<evidence type="ECO:0000313" key="20">
    <source>
        <dbReference type="Proteomes" id="UP000436483"/>
    </source>
</evidence>
<gene>
    <name evidence="19" type="ORF">GR328_06775</name>
</gene>
<dbReference type="RefSeq" id="WP_160883764.1">
    <property type="nucleotide sequence ID" value="NZ_WURB01000004.1"/>
</dbReference>
<evidence type="ECO:0000256" key="4">
    <source>
        <dbReference type="ARBA" id="ARBA00021740"/>
    </source>
</evidence>
<name>A0A7X3MQ65_9HYPH</name>
<dbReference type="PROSITE" id="PS50113">
    <property type="entry name" value="PAC"/>
    <property type="match status" value="1"/>
</dbReference>
<dbReference type="SMART" id="SM00911">
    <property type="entry name" value="HWE_HK"/>
    <property type="match status" value="1"/>
</dbReference>
<evidence type="ECO:0000256" key="2">
    <source>
        <dbReference type="ARBA" id="ARBA00004370"/>
    </source>
</evidence>
<keyword evidence="13" id="KW-0843">Virulence</keyword>
<feature type="transmembrane region" description="Helical" evidence="15">
    <location>
        <begin position="20"/>
        <end position="42"/>
    </location>
</feature>
<dbReference type="PANTHER" id="PTHR41523">
    <property type="entry name" value="TWO-COMPONENT SYSTEM SENSOR PROTEIN"/>
    <property type="match status" value="1"/>
</dbReference>
<dbReference type="GO" id="GO:0016020">
    <property type="term" value="C:membrane"/>
    <property type="evidence" value="ECO:0007669"/>
    <property type="project" value="UniProtKB-SubCell"/>
</dbReference>
<keyword evidence="5" id="KW-0597">Phosphoprotein</keyword>
<evidence type="ECO:0000259" key="18">
    <source>
        <dbReference type="PROSITE" id="PS50885"/>
    </source>
</evidence>
<dbReference type="InterPro" id="IPR000700">
    <property type="entry name" value="PAS-assoc_C"/>
</dbReference>
<feature type="transmembrane region" description="Helical" evidence="15">
    <location>
        <begin position="284"/>
        <end position="303"/>
    </location>
</feature>
<keyword evidence="15" id="KW-0812">Transmembrane</keyword>
<dbReference type="CDD" id="cd00130">
    <property type="entry name" value="PAS"/>
    <property type="match status" value="1"/>
</dbReference>
<evidence type="ECO:0000256" key="6">
    <source>
        <dbReference type="ARBA" id="ARBA00022630"/>
    </source>
</evidence>
<dbReference type="SMART" id="SM00091">
    <property type="entry name" value="PAS"/>
    <property type="match status" value="1"/>
</dbReference>
<keyword evidence="14" id="KW-0175">Coiled coil</keyword>
<proteinExistence type="predicted"/>
<evidence type="ECO:0000256" key="14">
    <source>
        <dbReference type="SAM" id="Coils"/>
    </source>
</evidence>
<evidence type="ECO:0000256" key="8">
    <source>
        <dbReference type="ARBA" id="ARBA00022679"/>
    </source>
</evidence>
<dbReference type="InterPro" id="IPR013655">
    <property type="entry name" value="PAS_fold_3"/>
</dbReference>
<dbReference type="SUPFAM" id="SSF55874">
    <property type="entry name" value="ATPase domain of HSP90 chaperone/DNA topoisomerase II/histidine kinase"/>
    <property type="match status" value="1"/>
</dbReference>
<dbReference type="InterPro" id="IPR003660">
    <property type="entry name" value="HAMP_dom"/>
</dbReference>
<evidence type="ECO:0000256" key="15">
    <source>
        <dbReference type="SAM" id="Phobius"/>
    </source>
</evidence>
<dbReference type="EMBL" id="WURB01000004">
    <property type="protein sequence ID" value="MXQ11159.1"/>
    <property type="molecule type" value="Genomic_DNA"/>
</dbReference>
<reference evidence="19 20" key="2">
    <citation type="submission" date="2020-01" db="EMBL/GenBank/DDBJ databases">
        <title>Microvirga sp. nov., an arsenate reduction bacterium isolated from Tibet hotspring sediments.</title>
        <authorList>
            <person name="Xian W.-D."/>
            <person name="Li W.-J."/>
        </authorList>
    </citation>
    <scope>NUCLEOTIDE SEQUENCE [LARGE SCALE GENOMIC DNA]</scope>
    <source>
        <strain evidence="19 20">KCTC 23863</strain>
    </source>
</reference>
<dbReference type="Gene3D" id="2.10.70.100">
    <property type="match status" value="1"/>
</dbReference>
<evidence type="ECO:0000256" key="11">
    <source>
        <dbReference type="ARBA" id="ARBA00022777"/>
    </source>
</evidence>
<dbReference type="InterPro" id="IPR011102">
    <property type="entry name" value="Sig_transdc_His_kinase_HWE"/>
</dbReference>
<dbReference type="GO" id="GO:0007165">
    <property type="term" value="P:signal transduction"/>
    <property type="evidence" value="ECO:0007669"/>
    <property type="project" value="InterPro"/>
</dbReference>
<feature type="coiled-coil region" evidence="14">
    <location>
        <begin position="344"/>
        <end position="378"/>
    </location>
</feature>